<gene>
    <name evidence="2" type="ORF">A2U01_0008014</name>
</gene>
<dbReference type="AlphaFoldDB" id="A0A392MK96"/>
<proteinExistence type="predicted"/>
<dbReference type="PANTHER" id="PTHR33116">
    <property type="entry name" value="REVERSE TRANSCRIPTASE ZINC-BINDING DOMAIN-CONTAINING PROTEIN-RELATED-RELATED"/>
    <property type="match status" value="1"/>
</dbReference>
<evidence type="ECO:0000313" key="3">
    <source>
        <dbReference type="Proteomes" id="UP000265520"/>
    </source>
</evidence>
<sequence length="521" mass="58917">MRACVFGGNLSVLVNGSPTGEVNIQRGLKQGDPLAPFLFLLVAEGFGGAMKRATDLNLFKGYTIGRGGPTISHLQYADDTLCIGEASVDNLWTLKAILRGFELASGLKVNFWKSCLIGVNVNENFMEVACNFLNCIRGGIPFKYLGLPVGANPRRLSTWDPLVEKIRRRLNSWGNKHISLGGRLVLINSVLNSIPIFYLSFMKMPVQVIKKVTRIQRDFLWGGVNGGKKLSWVKWKVVCQAKKNGGLGIRDLKVTNLSLLMKWRWRLLQRNDMAIWKEVLVAKYGAHILQDVSWSNGTSPSFASLWWKDICDLEGCVESRNWVADTIVRRLGNGLSTRFWVDIWIGEVPLCVKFPRLFSLSLQKLECIRDVVEIGEGESSRWNLLWRRSLFQWEEESVVQLLDSIANVSFSNEEDKWCWKVNPEGCFSVKSAYEALFREIVPGTLLCPWKLKIFSSIWDSPAPSKVIVFSWQLLYDRVPTKENLLLRGIINQDTGGNCVWCDDSPESSSHLFIHCKVAHVV</sequence>
<keyword evidence="2" id="KW-0695">RNA-directed DNA polymerase</keyword>
<dbReference type="PANTHER" id="PTHR33116:SF78">
    <property type="entry name" value="OS12G0587133 PROTEIN"/>
    <property type="match status" value="1"/>
</dbReference>
<dbReference type="Pfam" id="PF00078">
    <property type="entry name" value="RVT_1"/>
    <property type="match status" value="1"/>
</dbReference>
<evidence type="ECO:0000313" key="2">
    <source>
        <dbReference type="EMBL" id="MCH87148.1"/>
    </source>
</evidence>
<protein>
    <submittedName>
        <fullName evidence="2">LINE-1 reverse transcriptase like</fullName>
    </submittedName>
</protein>
<dbReference type="InterPro" id="IPR000477">
    <property type="entry name" value="RT_dom"/>
</dbReference>
<keyword evidence="2" id="KW-0548">Nucleotidyltransferase</keyword>
<organism evidence="2 3">
    <name type="scientific">Trifolium medium</name>
    <dbReference type="NCBI Taxonomy" id="97028"/>
    <lineage>
        <taxon>Eukaryota</taxon>
        <taxon>Viridiplantae</taxon>
        <taxon>Streptophyta</taxon>
        <taxon>Embryophyta</taxon>
        <taxon>Tracheophyta</taxon>
        <taxon>Spermatophyta</taxon>
        <taxon>Magnoliopsida</taxon>
        <taxon>eudicotyledons</taxon>
        <taxon>Gunneridae</taxon>
        <taxon>Pentapetalae</taxon>
        <taxon>rosids</taxon>
        <taxon>fabids</taxon>
        <taxon>Fabales</taxon>
        <taxon>Fabaceae</taxon>
        <taxon>Papilionoideae</taxon>
        <taxon>50 kb inversion clade</taxon>
        <taxon>NPAAA clade</taxon>
        <taxon>Hologalegina</taxon>
        <taxon>IRL clade</taxon>
        <taxon>Trifolieae</taxon>
        <taxon>Trifolium</taxon>
    </lineage>
</organism>
<dbReference type="GO" id="GO:0003964">
    <property type="term" value="F:RNA-directed DNA polymerase activity"/>
    <property type="evidence" value="ECO:0007669"/>
    <property type="project" value="UniProtKB-KW"/>
</dbReference>
<reference evidence="2 3" key="1">
    <citation type="journal article" date="2018" name="Front. Plant Sci.">
        <title>Red Clover (Trifolium pratense) and Zigzag Clover (T. medium) - A Picture of Genomic Similarities and Differences.</title>
        <authorList>
            <person name="Dluhosova J."/>
            <person name="Istvanek J."/>
            <person name="Nedelnik J."/>
            <person name="Repkova J."/>
        </authorList>
    </citation>
    <scope>NUCLEOTIDE SEQUENCE [LARGE SCALE GENOMIC DNA]</scope>
    <source>
        <strain evidence="3">cv. 10/8</strain>
        <tissue evidence="2">Leaf</tissue>
    </source>
</reference>
<feature type="domain" description="Reverse transcriptase" evidence="1">
    <location>
        <begin position="1"/>
        <end position="149"/>
    </location>
</feature>
<evidence type="ECO:0000259" key="1">
    <source>
        <dbReference type="PROSITE" id="PS50878"/>
    </source>
</evidence>
<dbReference type="PROSITE" id="PS50878">
    <property type="entry name" value="RT_POL"/>
    <property type="match status" value="1"/>
</dbReference>
<comment type="caution">
    <text evidence="2">The sequence shown here is derived from an EMBL/GenBank/DDBJ whole genome shotgun (WGS) entry which is preliminary data.</text>
</comment>
<name>A0A392MK96_9FABA</name>
<dbReference type="Proteomes" id="UP000265520">
    <property type="component" value="Unassembled WGS sequence"/>
</dbReference>
<feature type="non-terminal residue" evidence="2">
    <location>
        <position position="521"/>
    </location>
</feature>
<dbReference type="Pfam" id="PF13966">
    <property type="entry name" value="zf-RVT"/>
    <property type="match status" value="1"/>
</dbReference>
<dbReference type="InterPro" id="IPR026960">
    <property type="entry name" value="RVT-Znf"/>
</dbReference>
<accession>A0A392MK96</accession>
<keyword evidence="2" id="KW-0808">Transferase</keyword>
<dbReference type="EMBL" id="LXQA010011624">
    <property type="protein sequence ID" value="MCH87148.1"/>
    <property type="molecule type" value="Genomic_DNA"/>
</dbReference>
<keyword evidence="3" id="KW-1185">Reference proteome</keyword>